<dbReference type="EMBL" id="AP029612">
    <property type="protein sequence ID" value="BFG70291.1"/>
    <property type="molecule type" value="Genomic_DNA"/>
</dbReference>
<dbReference type="AlphaFoldDB" id="A0AAT9GI85"/>
<evidence type="ECO:0000313" key="1">
    <source>
        <dbReference type="EMBL" id="BFG70291.1"/>
    </source>
</evidence>
<gene>
    <name evidence="1" type="ORF">KACHI17_11720</name>
</gene>
<reference evidence="1" key="1">
    <citation type="submission" date="2024-02" db="EMBL/GenBank/DDBJ databases">
        <title>Sediminibacterium planktonica sp. nov. and Sediminibacterium longus sp. nov., isolated from surface lake and river water.</title>
        <authorList>
            <person name="Watanabe K."/>
            <person name="Takemine S."/>
            <person name="Ishii Y."/>
            <person name="Ogata Y."/>
            <person name="Shindo C."/>
            <person name="Suda W."/>
        </authorList>
    </citation>
    <scope>NUCLEOTIDE SEQUENCE</scope>
    <source>
        <strain evidence="1">KACHI17</strain>
    </source>
</reference>
<dbReference type="RefSeq" id="WP_353550577.1">
    <property type="nucleotide sequence ID" value="NZ_AP029612.1"/>
</dbReference>
<proteinExistence type="predicted"/>
<accession>A0AAT9GI85</accession>
<protein>
    <submittedName>
        <fullName evidence="1">Uncharacterized protein</fullName>
    </submittedName>
</protein>
<name>A0AAT9GI85_9BACT</name>
<sequence>MTPILDQHGLTVAYLHLNIILNTEQDRVLGLVLGNCVFGATDSPVGKFFKDTFRNMRGEIVAELATTTSPLRPSNEPLILQQAWQKLTGVKNHLCTWIEEKNHWSGDEFASFLHYHESAAVAV</sequence>
<organism evidence="1">
    <name type="scientific">Sediminibacterium sp. KACHI17</name>
    <dbReference type="NCBI Taxonomy" id="1751071"/>
    <lineage>
        <taxon>Bacteria</taxon>
        <taxon>Pseudomonadati</taxon>
        <taxon>Bacteroidota</taxon>
        <taxon>Chitinophagia</taxon>
        <taxon>Chitinophagales</taxon>
        <taxon>Chitinophagaceae</taxon>
        <taxon>Sediminibacterium</taxon>
    </lineage>
</organism>